<proteinExistence type="predicted"/>
<dbReference type="AlphaFoldDB" id="A0A8S1CTL1"/>
<comment type="caution">
    <text evidence="2">The sequence shown here is derived from an EMBL/GenBank/DDBJ whole genome shotgun (WGS) entry which is preliminary data.</text>
</comment>
<sequence length="117" mass="13074">MPCSCNYYKSKLVFFAACILKLVLINCVCLYTCHLLNIAPQQDEQFDNGGSLVLFFAYLTYLILVTTLIESVVNIVLPTECSCYRGVPRLEYPAEFLAQLQALGANDSMSPHARRLG</sequence>
<evidence type="ECO:0000313" key="3">
    <source>
        <dbReference type="Proteomes" id="UP000494165"/>
    </source>
</evidence>
<dbReference type="OrthoDB" id="7770870at2759"/>
<feature type="transmembrane region" description="Helical" evidence="1">
    <location>
        <begin position="51"/>
        <end position="77"/>
    </location>
</feature>
<keyword evidence="1" id="KW-0472">Membrane</keyword>
<reference evidence="2 3" key="1">
    <citation type="submission" date="2020-04" db="EMBL/GenBank/DDBJ databases">
        <authorList>
            <person name="Alioto T."/>
            <person name="Alioto T."/>
            <person name="Gomez Garrido J."/>
        </authorList>
    </citation>
    <scope>NUCLEOTIDE SEQUENCE [LARGE SCALE GENOMIC DNA]</scope>
</reference>
<dbReference type="Proteomes" id="UP000494165">
    <property type="component" value="Unassembled WGS sequence"/>
</dbReference>
<gene>
    <name evidence="2" type="ORF">CLODIP_2_CD04615</name>
</gene>
<organism evidence="2 3">
    <name type="scientific">Cloeon dipterum</name>
    <dbReference type="NCBI Taxonomy" id="197152"/>
    <lineage>
        <taxon>Eukaryota</taxon>
        <taxon>Metazoa</taxon>
        <taxon>Ecdysozoa</taxon>
        <taxon>Arthropoda</taxon>
        <taxon>Hexapoda</taxon>
        <taxon>Insecta</taxon>
        <taxon>Pterygota</taxon>
        <taxon>Palaeoptera</taxon>
        <taxon>Ephemeroptera</taxon>
        <taxon>Pisciforma</taxon>
        <taxon>Baetidae</taxon>
        <taxon>Cloeon</taxon>
    </lineage>
</organism>
<protein>
    <submittedName>
        <fullName evidence="2">Uncharacterized protein</fullName>
    </submittedName>
</protein>
<evidence type="ECO:0000313" key="2">
    <source>
        <dbReference type="EMBL" id="CAB3371415.1"/>
    </source>
</evidence>
<dbReference type="EMBL" id="CADEPI010000061">
    <property type="protein sequence ID" value="CAB3371415.1"/>
    <property type="molecule type" value="Genomic_DNA"/>
</dbReference>
<name>A0A8S1CTL1_9INSE</name>
<feature type="transmembrane region" description="Helical" evidence="1">
    <location>
        <begin position="12"/>
        <end position="39"/>
    </location>
</feature>
<keyword evidence="3" id="KW-1185">Reference proteome</keyword>
<keyword evidence="1" id="KW-1133">Transmembrane helix</keyword>
<keyword evidence="1" id="KW-0812">Transmembrane</keyword>
<evidence type="ECO:0000256" key="1">
    <source>
        <dbReference type="SAM" id="Phobius"/>
    </source>
</evidence>
<accession>A0A8S1CTL1</accession>